<evidence type="ECO:0000259" key="2">
    <source>
        <dbReference type="Pfam" id="PF20415"/>
    </source>
</evidence>
<dbReference type="InterPro" id="IPR046522">
    <property type="entry name" value="DUF6699"/>
</dbReference>
<dbReference type="AlphaFoldDB" id="A0A8H5MAZ8"/>
<feature type="domain" description="DUF6699" evidence="2">
    <location>
        <begin position="675"/>
        <end position="807"/>
    </location>
</feature>
<gene>
    <name evidence="3" type="ORF">D9757_006809</name>
</gene>
<evidence type="ECO:0000313" key="4">
    <source>
        <dbReference type="Proteomes" id="UP000518752"/>
    </source>
</evidence>
<accession>A0A8H5MAZ8</accession>
<dbReference type="OrthoDB" id="3224413at2759"/>
<feature type="compositionally biased region" description="Low complexity" evidence="1">
    <location>
        <begin position="638"/>
        <end position="650"/>
    </location>
</feature>
<dbReference type="Proteomes" id="UP000518752">
    <property type="component" value="Unassembled WGS sequence"/>
</dbReference>
<dbReference type="EMBL" id="JAACJN010000034">
    <property type="protein sequence ID" value="KAF5387279.1"/>
    <property type="molecule type" value="Genomic_DNA"/>
</dbReference>
<proteinExistence type="predicted"/>
<evidence type="ECO:0000313" key="3">
    <source>
        <dbReference type="EMBL" id="KAF5387279.1"/>
    </source>
</evidence>
<dbReference type="Pfam" id="PF20415">
    <property type="entry name" value="DUF6699"/>
    <property type="match status" value="1"/>
</dbReference>
<evidence type="ECO:0000256" key="1">
    <source>
        <dbReference type="SAM" id="MobiDB-lite"/>
    </source>
</evidence>
<reference evidence="3 4" key="1">
    <citation type="journal article" date="2020" name="ISME J.">
        <title>Uncovering the hidden diversity of litter-decomposition mechanisms in mushroom-forming fungi.</title>
        <authorList>
            <person name="Floudas D."/>
            <person name="Bentzer J."/>
            <person name="Ahren D."/>
            <person name="Johansson T."/>
            <person name="Persson P."/>
            <person name="Tunlid A."/>
        </authorList>
    </citation>
    <scope>NUCLEOTIDE SEQUENCE [LARGE SCALE GENOMIC DNA]</scope>
    <source>
        <strain evidence="3 4">CBS 406.79</strain>
    </source>
</reference>
<comment type="caution">
    <text evidence="3">The sequence shown here is derived from an EMBL/GenBank/DDBJ whole genome shotgun (WGS) entry which is preliminary data.</text>
</comment>
<protein>
    <recommendedName>
        <fullName evidence="2">DUF6699 domain-containing protein</fullName>
    </recommendedName>
</protein>
<name>A0A8H5MAZ8_9AGAR</name>
<feature type="compositionally biased region" description="Polar residues" evidence="1">
    <location>
        <begin position="598"/>
        <end position="612"/>
    </location>
</feature>
<feature type="region of interest" description="Disordered" evidence="1">
    <location>
        <begin position="629"/>
        <end position="650"/>
    </location>
</feature>
<keyword evidence="4" id="KW-1185">Reference proteome</keyword>
<organism evidence="3 4">
    <name type="scientific">Collybiopsis confluens</name>
    <dbReference type="NCBI Taxonomy" id="2823264"/>
    <lineage>
        <taxon>Eukaryota</taxon>
        <taxon>Fungi</taxon>
        <taxon>Dikarya</taxon>
        <taxon>Basidiomycota</taxon>
        <taxon>Agaricomycotina</taxon>
        <taxon>Agaricomycetes</taxon>
        <taxon>Agaricomycetidae</taxon>
        <taxon>Agaricales</taxon>
        <taxon>Marasmiineae</taxon>
        <taxon>Omphalotaceae</taxon>
        <taxon>Collybiopsis</taxon>
    </lineage>
</organism>
<feature type="region of interest" description="Disordered" evidence="1">
    <location>
        <begin position="292"/>
        <end position="323"/>
    </location>
</feature>
<sequence length="820" mass="91291">MECMVAFSICALVFFHEGRQKLGAFNSIKLCSGGAAHPFFLIHLPRCVTMSGSHSKRRKRSSKLAKQESVEHHDSVRKNNIISGSSLFANSSNFSIYGGNFTVGDQQAPDERPRTGSESGLGILPEIPRHHLRPLLILNQNDQWTFSIGEAEQKEKKIRVIIQTFTGSRAEKLWQETMRYCQRLINPHFLSIIAKSPSTGDPEDDAHYILFDGSSRRSTRRLIAMGLRQGEDETTKIGLQVVYGIASGLHSLSTISLKISLSDFELESFDVFSAEDGTTMLAFTPYTERYEQPADDDESGGFVQAPWTKRPNEHRYPSSGGKDVSTTGTITVFNSLISKLFNDANHIIYREKLDRCDDYDLQAEGSSIRHSPSTTATPEINVINVTFNPTAATATTAAGPENVEESTNIRREIVWMGLGLDLPLSNILETYQDIIPEPSLPDFSPVLNELSSIDLPRRSGWRRSSARHSCASYRREEITFTPDPFQNAVMIFRMPSVNEICPVCGQVVTSPLDLLEESEEEMTVVIDSVEGLDRSGIVVSDDFEEVLSKPDLVDEELVEGAIASEPDGEEGGVANDEGGAFVSIVENAFHRWIDYSANENQSDTNSPPLSSSARKKTVRFSDTSVVYPGESLQETEPFRPSTPTPSQSPRIIPSVSGSDNELFPVLQYISPPHPIIWDMIYPPDTAQFKLNGDYAKMNLHVPATRVPVKKFSIICGPWNFTVSPSGSAPVVVVQDVIAGLYRSLRRTVSQAEFQSLPLEKQNQIADVYNQRWQNVSAPQDSERERSMGVRRIDFLAEFRSFCGFTRTKVPGVWQLRTARL</sequence>
<feature type="region of interest" description="Disordered" evidence="1">
    <location>
        <begin position="598"/>
        <end position="617"/>
    </location>
</feature>